<gene>
    <name evidence="1" type="ORF">SISNIDRAFT_460667</name>
</gene>
<protein>
    <submittedName>
        <fullName evidence="1">Uncharacterized protein</fullName>
    </submittedName>
</protein>
<dbReference type="EMBL" id="KV419445">
    <property type="protein sequence ID" value="KZS87730.1"/>
    <property type="molecule type" value="Genomic_DNA"/>
</dbReference>
<name>A0A164NI75_9AGAM</name>
<keyword evidence="2" id="KW-1185">Reference proteome</keyword>
<reference evidence="1 2" key="1">
    <citation type="journal article" date="2016" name="Mol. Biol. Evol.">
        <title>Comparative Genomics of Early-Diverging Mushroom-Forming Fungi Provides Insights into the Origins of Lignocellulose Decay Capabilities.</title>
        <authorList>
            <person name="Nagy L.G."/>
            <person name="Riley R."/>
            <person name="Tritt A."/>
            <person name="Adam C."/>
            <person name="Daum C."/>
            <person name="Floudas D."/>
            <person name="Sun H."/>
            <person name="Yadav J.S."/>
            <person name="Pangilinan J."/>
            <person name="Larsson K.H."/>
            <person name="Matsuura K."/>
            <person name="Barry K."/>
            <person name="Labutti K."/>
            <person name="Kuo R."/>
            <person name="Ohm R.A."/>
            <person name="Bhattacharya S.S."/>
            <person name="Shirouzu T."/>
            <person name="Yoshinaga Y."/>
            <person name="Martin F.M."/>
            <person name="Grigoriev I.V."/>
            <person name="Hibbett D.S."/>
        </authorList>
    </citation>
    <scope>NUCLEOTIDE SEQUENCE [LARGE SCALE GENOMIC DNA]</scope>
    <source>
        <strain evidence="1 2">HHB9708</strain>
    </source>
</reference>
<evidence type="ECO:0000313" key="1">
    <source>
        <dbReference type="EMBL" id="KZS87730.1"/>
    </source>
</evidence>
<proteinExistence type="predicted"/>
<organism evidence="1 2">
    <name type="scientific">Sistotremastrum niveocremeum HHB9708</name>
    <dbReference type="NCBI Taxonomy" id="1314777"/>
    <lineage>
        <taxon>Eukaryota</taxon>
        <taxon>Fungi</taxon>
        <taxon>Dikarya</taxon>
        <taxon>Basidiomycota</taxon>
        <taxon>Agaricomycotina</taxon>
        <taxon>Agaricomycetes</taxon>
        <taxon>Sistotremastrales</taxon>
        <taxon>Sistotremastraceae</taxon>
        <taxon>Sertulicium</taxon>
        <taxon>Sertulicium niveocremeum</taxon>
    </lineage>
</organism>
<accession>A0A164NI75</accession>
<evidence type="ECO:0000313" key="2">
    <source>
        <dbReference type="Proteomes" id="UP000076722"/>
    </source>
</evidence>
<sequence>MRRWKKTTKGLNAVNLPILLNGYAQQSRWVLSVVETPCQSVKGSQKASQTHDCDIAFDASLSQSEDNASVMSGSN</sequence>
<dbReference type="Proteomes" id="UP000076722">
    <property type="component" value="Unassembled WGS sequence"/>
</dbReference>
<dbReference type="AlphaFoldDB" id="A0A164NI75"/>